<feature type="transmembrane region" description="Helical" evidence="6">
    <location>
        <begin position="320"/>
        <end position="339"/>
    </location>
</feature>
<evidence type="ECO:0000256" key="6">
    <source>
        <dbReference type="SAM" id="Phobius"/>
    </source>
</evidence>
<dbReference type="STRING" id="1685379.AVO45_16265"/>
<feature type="transmembrane region" description="Helical" evidence="6">
    <location>
        <begin position="14"/>
        <end position="38"/>
    </location>
</feature>
<evidence type="ECO:0000256" key="3">
    <source>
        <dbReference type="ARBA" id="ARBA00022692"/>
    </source>
</evidence>
<protein>
    <submittedName>
        <fullName evidence="7">Sugar ABC transporter permease</fullName>
    </submittedName>
</protein>
<keyword evidence="5 6" id="KW-0472">Membrane</keyword>
<keyword evidence="3 6" id="KW-0812">Transmembrane</keyword>
<feature type="transmembrane region" description="Helical" evidence="6">
    <location>
        <begin position="272"/>
        <end position="300"/>
    </location>
</feature>
<dbReference type="GO" id="GO:0022857">
    <property type="term" value="F:transmembrane transporter activity"/>
    <property type="evidence" value="ECO:0007669"/>
    <property type="project" value="InterPro"/>
</dbReference>
<evidence type="ECO:0000313" key="8">
    <source>
        <dbReference type="Proteomes" id="UP000053791"/>
    </source>
</evidence>
<reference evidence="7 8" key="1">
    <citation type="submission" date="2015-12" db="EMBL/GenBank/DDBJ databases">
        <authorList>
            <person name="Shamseldin A."/>
            <person name="Moawad H."/>
            <person name="Abd El-Rahim W.M."/>
            <person name="Sadowsky M.J."/>
        </authorList>
    </citation>
    <scope>NUCLEOTIDE SEQUENCE [LARGE SCALE GENOMIC DNA]</scope>
    <source>
        <strain evidence="7 8">ZGT118</strain>
    </source>
</reference>
<accession>A0A0X3UHS6</accession>
<evidence type="ECO:0000313" key="7">
    <source>
        <dbReference type="EMBL" id="KUJ85310.1"/>
    </source>
</evidence>
<feature type="transmembrane region" description="Helical" evidence="6">
    <location>
        <begin position="107"/>
        <end position="127"/>
    </location>
</feature>
<sequence>MQGVIRYFYVFRPVWAVLLALFVGSGLILLAGVSPIAAYGELFKGAFLDYWGLAGTLVKTSPILLAGLAVILPLRAGLLNIGAEGQIYMGGLFSAMAALLLPEMNPWVHVPICILAGALGGGIWGLIPGYLKAYHGMNEVILTILMNFVAINIVSYVAGGPMMQEGAPYPYSEEISEGLWLPWIMPSTDAHAGVIIGVALAMILFFVLRYSTIGFALDMIGKNATAATYAGVPVKPYVVGVMFAAGAIGGLAGTFEVLGLKYRLYHHFSPGYGFDGIVVAFLATVNPLLAPLAAFFLAGLKAGALVMQRVVGLESTVIEAIQGLVIIFVAASLGLKYDAQKWAARLMRRRKRLDAELGDTFQPKVGGDEI</sequence>
<proteinExistence type="predicted"/>
<dbReference type="InterPro" id="IPR001851">
    <property type="entry name" value="ABC_transp_permease"/>
</dbReference>
<dbReference type="GO" id="GO:0005886">
    <property type="term" value="C:plasma membrane"/>
    <property type="evidence" value="ECO:0007669"/>
    <property type="project" value="UniProtKB-SubCell"/>
</dbReference>
<gene>
    <name evidence="7" type="ORF">AVO45_16265</name>
</gene>
<dbReference type="OrthoDB" id="9809785at2"/>
<keyword evidence="4 6" id="KW-1133">Transmembrane helix</keyword>
<feature type="transmembrane region" description="Helical" evidence="6">
    <location>
        <begin position="81"/>
        <end position="101"/>
    </location>
</feature>
<dbReference type="PANTHER" id="PTHR47089:SF1">
    <property type="entry name" value="GUANOSINE ABC TRANSPORTER PERMEASE PROTEIN NUPP"/>
    <property type="match status" value="1"/>
</dbReference>
<keyword evidence="2" id="KW-1003">Cell membrane</keyword>
<dbReference type="PANTHER" id="PTHR47089">
    <property type="entry name" value="ABC TRANSPORTER, PERMEASE PROTEIN"/>
    <property type="match status" value="1"/>
</dbReference>
<evidence type="ECO:0000256" key="4">
    <source>
        <dbReference type="ARBA" id="ARBA00022989"/>
    </source>
</evidence>
<dbReference type="EMBL" id="LQBQ01000002">
    <property type="protein sequence ID" value="KUJ85310.1"/>
    <property type="molecule type" value="Genomic_DNA"/>
</dbReference>
<comment type="subcellular location">
    <subcellularLocation>
        <location evidence="1">Cell membrane</location>
        <topology evidence="1">Multi-pass membrane protein</topology>
    </subcellularLocation>
</comment>
<organism evidence="7 8">
    <name type="scientific">Ruegeria marisrubri</name>
    <dbReference type="NCBI Taxonomy" id="1685379"/>
    <lineage>
        <taxon>Bacteria</taxon>
        <taxon>Pseudomonadati</taxon>
        <taxon>Pseudomonadota</taxon>
        <taxon>Alphaproteobacteria</taxon>
        <taxon>Rhodobacterales</taxon>
        <taxon>Roseobacteraceae</taxon>
        <taxon>Ruegeria</taxon>
    </lineage>
</organism>
<feature type="transmembrane region" description="Helical" evidence="6">
    <location>
        <begin position="238"/>
        <end position="260"/>
    </location>
</feature>
<feature type="transmembrane region" description="Helical" evidence="6">
    <location>
        <begin position="139"/>
        <end position="158"/>
    </location>
</feature>
<feature type="transmembrane region" description="Helical" evidence="6">
    <location>
        <begin position="50"/>
        <end position="74"/>
    </location>
</feature>
<dbReference type="RefSeq" id="WP_068344730.1">
    <property type="nucleotide sequence ID" value="NZ_LQBQ01000002.1"/>
</dbReference>
<comment type="caution">
    <text evidence="7">The sequence shown here is derived from an EMBL/GenBank/DDBJ whole genome shotgun (WGS) entry which is preliminary data.</text>
</comment>
<dbReference type="Pfam" id="PF02653">
    <property type="entry name" value="BPD_transp_2"/>
    <property type="match status" value="1"/>
</dbReference>
<evidence type="ECO:0000256" key="5">
    <source>
        <dbReference type="ARBA" id="ARBA00023136"/>
    </source>
</evidence>
<dbReference type="AlphaFoldDB" id="A0A0X3UHS6"/>
<dbReference type="CDD" id="cd06580">
    <property type="entry name" value="TM_PBP1_transp_TpRbsC_like"/>
    <property type="match status" value="1"/>
</dbReference>
<evidence type="ECO:0000256" key="1">
    <source>
        <dbReference type="ARBA" id="ARBA00004651"/>
    </source>
</evidence>
<dbReference type="Proteomes" id="UP000053791">
    <property type="component" value="Unassembled WGS sequence"/>
</dbReference>
<name>A0A0X3UHS6_9RHOB</name>
<feature type="transmembrane region" description="Helical" evidence="6">
    <location>
        <begin position="190"/>
        <end position="208"/>
    </location>
</feature>
<keyword evidence="8" id="KW-1185">Reference proteome</keyword>
<evidence type="ECO:0000256" key="2">
    <source>
        <dbReference type="ARBA" id="ARBA00022475"/>
    </source>
</evidence>